<keyword evidence="3" id="KW-0732">Signal</keyword>
<dbReference type="InterPro" id="IPR052025">
    <property type="entry name" value="Xyloglucanase_GH74"/>
</dbReference>
<dbReference type="GO" id="GO:0016787">
    <property type="term" value="F:hydrolase activity"/>
    <property type="evidence" value="ECO:0007669"/>
    <property type="project" value="UniProtKB-KW"/>
</dbReference>
<feature type="signal peptide" evidence="3">
    <location>
        <begin position="1"/>
        <end position="30"/>
    </location>
</feature>
<accession>A0A372IJD7</accession>
<evidence type="ECO:0000313" key="6">
    <source>
        <dbReference type="Proteomes" id="UP000264702"/>
    </source>
</evidence>
<keyword evidence="5" id="KW-0378">Hydrolase</keyword>
<dbReference type="SUPFAM" id="SSF110296">
    <property type="entry name" value="Oligoxyloglucan reducing end-specific cellobiohydrolase"/>
    <property type="match status" value="1"/>
</dbReference>
<evidence type="ECO:0000256" key="1">
    <source>
        <dbReference type="ARBA" id="ARBA00022737"/>
    </source>
</evidence>
<dbReference type="InterPro" id="IPR015943">
    <property type="entry name" value="WD40/YVTN_repeat-like_dom_sf"/>
</dbReference>
<dbReference type="Proteomes" id="UP000264702">
    <property type="component" value="Unassembled WGS sequence"/>
</dbReference>
<gene>
    <name evidence="5" type="ORF">D0Y96_19540</name>
</gene>
<dbReference type="CDD" id="cd15482">
    <property type="entry name" value="Sialidase_non-viral"/>
    <property type="match status" value="2"/>
</dbReference>
<comment type="caution">
    <text evidence="5">The sequence shown here is derived from an EMBL/GenBank/DDBJ whole genome shotgun (WGS) entry which is preliminary data.</text>
</comment>
<dbReference type="Pfam" id="PF15902">
    <property type="entry name" value="Sortilin-Vps10"/>
    <property type="match status" value="1"/>
</dbReference>
<dbReference type="Gene3D" id="2.130.10.10">
    <property type="entry name" value="YVTN repeat-like/Quinoprotein amine dehydrogenase"/>
    <property type="match status" value="5"/>
</dbReference>
<dbReference type="RefSeq" id="WP_117303411.1">
    <property type="nucleotide sequence ID" value="NZ_QVQT02000008.1"/>
</dbReference>
<evidence type="ECO:0000313" key="5">
    <source>
        <dbReference type="EMBL" id="RFU14998.1"/>
    </source>
</evidence>
<evidence type="ECO:0000256" key="3">
    <source>
        <dbReference type="SAM" id="SignalP"/>
    </source>
</evidence>
<feature type="region of interest" description="Disordered" evidence="2">
    <location>
        <begin position="1047"/>
        <end position="1067"/>
    </location>
</feature>
<dbReference type="PANTHER" id="PTHR43739">
    <property type="entry name" value="XYLOGLUCANASE (EUROFUNG)"/>
    <property type="match status" value="1"/>
</dbReference>
<dbReference type="InterPro" id="IPR031778">
    <property type="entry name" value="Sortilin_N"/>
</dbReference>
<evidence type="ECO:0000256" key="2">
    <source>
        <dbReference type="SAM" id="MobiDB-lite"/>
    </source>
</evidence>
<protein>
    <submittedName>
        <fullName evidence="5">Glycoside hydrolase</fullName>
    </submittedName>
</protein>
<keyword evidence="1" id="KW-0677">Repeat</keyword>
<feature type="domain" description="Sortilin N-terminal" evidence="4">
    <location>
        <begin position="74"/>
        <end position="193"/>
    </location>
</feature>
<sequence length="1067" mass="115401">MEQRSASRLLIFAAAAAAMLLPISACPASAQTTGSMPDMHWRMIGPFRGGRTRAAAGVPDQPNVFYIGQVDGGVWKSTDYGRTWNPIFDQQDTQSIGAIAVAPSDSSVVYVASGEGLHRPDLSVGDGIYRSSDAGKTWTHLGLRDGEQIPALAVDPQNPDRLFAAVLGHPYGANAERGIFRSEDGGKTWKKVLYKDDRTGGSDVVIDPQNPQIVYASLWEETLGPWEDANSYAGTHGGLFKSTDGGATWKPLTSGLPDNPVQINVAIAASHPQRLYATVATKAEGGYASDKGLGVYRSDDAGATWQRITDDPRPAMKIGGGDLPVPVVDPKNPEIVYSTSIVTCRSTDGGKTWISLRGAPGGDDYQNLWINPHNPQILLLVSDQGAVVSVNGGESWSSWYVEPTAQLYHVAATNTFPYQVCAGQQESGSVCTSTRGNDGEITFRDWHPVGIIEYGYAAPDPLHPEIVYGAGRTEVSRYDMVTGQVQNITPLPMHRRDFRADRTEPILFSPVDPHTMYYAANHLFKTTDYGHTWQTISPDLSREKTTQPASLPALSTEQQAQRRGVIYSVAASYKNTQTIWAGTDDGLVWITRDGGANWTSITPPGVSDWSKIAQIDASRFDDDTAYVAVSRMRVDDLRPYIYRTHDGGKSWQTIGAGLPEDAPVNAVRADPVQPGLLYAATEHAVWASFDDGAHWQPLQYNLPHTSMRDLLVKDDDLIVATHGRSFWVLDDVSPLRELAADAGRQAALLLSPAPAWRVQRDTNTDTPLPADEPAGENPPDGAILDYDLPGDAHEVALEMLDGTGQVLRRYSSSDPVAPSPEGLRTNLIPAYWPAVHGPLPITAGMHRVVWDLHATAPTAVHYEYPIAAVPHRTPLTPEGPLVLPGTYTIRLTVDGHSESKPLLVKMDPRVHTSVVDLEALHTEQTAMAASLDALAKADLAAHSVSEQIAAPQNAALSTQLAPFSDTLKTLLDGTGPKAAKRLPGIDEVTQEATQLYEELQQADAAPTEALKAAAAHVEMEGKEVLPGWEEFEQKQLPALNTVLRNAHHTAVDPAKQPENIPEEGDEG</sequence>
<keyword evidence="6" id="KW-1185">Reference proteome</keyword>
<name>A0A372IJD7_9BACT</name>
<dbReference type="SUPFAM" id="SSF50939">
    <property type="entry name" value="Sialidases"/>
    <property type="match status" value="1"/>
</dbReference>
<evidence type="ECO:0000259" key="4">
    <source>
        <dbReference type="Pfam" id="PF15902"/>
    </source>
</evidence>
<feature type="chain" id="PRO_5017011558" evidence="3">
    <location>
        <begin position="31"/>
        <end position="1067"/>
    </location>
</feature>
<feature type="region of interest" description="Disordered" evidence="2">
    <location>
        <begin position="758"/>
        <end position="781"/>
    </location>
</feature>
<dbReference type="PANTHER" id="PTHR43739:SF5">
    <property type="entry name" value="EXO-ALPHA-SIALIDASE"/>
    <property type="match status" value="1"/>
</dbReference>
<dbReference type="InterPro" id="IPR036278">
    <property type="entry name" value="Sialidase_sf"/>
</dbReference>
<organism evidence="5 6">
    <name type="scientific">Paracidobacterium acidisoli</name>
    <dbReference type="NCBI Taxonomy" id="2303751"/>
    <lineage>
        <taxon>Bacteria</taxon>
        <taxon>Pseudomonadati</taxon>
        <taxon>Acidobacteriota</taxon>
        <taxon>Terriglobia</taxon>
        <taxon>Terriglobales</taxon>
        <taxon>Acidobacteriaceae</taxon>
        <taxon>Paracidobacterium</taxon>
    </lineage>
</organism>
<dbReference type="OrthoDB" id="9764804at2"/>
<reference evidence="5 6" key="1">
    <citation type="submission" date="2018-08" db="EMBL/GenBank/DDBJ databases">
        <title>Acidipila sp. 4G-K13, an acidobacterium isolated from forest soil.</title>
        <authorList>
            <person name="Gao Z.-H."/>
            <person name="Qiu L.-H."/>
        </authorList>
    </citation>
    <scope>NUCLEOTIDE SEQUENCE [LARGE SCALE GENOMIC DNA]</scope>
    <source>
        <strain evidence="5 6">4G-K13</strain>
    </source>
</reference>
<dbReference type="EMBL" id="QVQT01000008">
    <property type="protein sequence ID" value="RFU14998.1"/>
    <property type="molecule type" value="Genomic_DNA"/>
</dbReference>
<dbReference type="AlphaFoldDB" id="A0A372IJD7"/>
<proteinExistence type="predicted"/>
<dbReference type="GO" id="GO:0010411">
    <property type="term" value="P:xyloglucan metabolic process"/>
    <property type="evidence" value="ECO:0007669"/>
    <property type="project" value="TreeGrafter"/>
</dbReference>